<dbReference type="EMBL" id="LM995447">
    <property type="protein sequence ID" value="CDZ23943.1"/>
    <property type="molecule type" value="Genomic_DNA"/>
</dbReference>
<dbReference type="SUPFAM" id="SSF47384">
    <property type="entry name" value="Homodimeric domain of signal transducing histidine kinase"/>
    <property type="match status" value="1"/>
</dbReference>
<keyword evidence="13 14" id="KW-0472">Membrane</keyword>
<evidence type="ECO:0000259" key="16">
    <source>
        <dbReference type="PROSITE" id="PS50885"/>
    </source>
</evidence>
<keyword evidence="8" id="KW-0547">Nucleotide-binding</keyword>
<evidence type="ECO:0000313" key="18">
    <source>
        <dbReference type="Proteomes" id="UP000032431"/>
    </source>
</evidence>
<dbReference type="CDD" id="cd00082">
    <property type="entry name" value="HisKA"/>
    <property type="match status" value="1"/>
</dbReference>
<reference evidence="18" key="1">
    <citation type="submission" date="2014-07" db="EMBL/GenBank/DDBJ databases">
        <authorList>
            <person name="Wibberg D."/>
        </authorList>
    </citation>
    <scope>NUCLEOTIDE SEQUENCE [LARGE SCALE GENOMIC DNA]</scope>
    <source>
        <strain evidence="18">DG5</strain>
    </source>
</reference>
<dbReference type="InterPro" id="IPR050398">
    <property type="entry name" value="HssS/ArlS-like"/>
</dbReference>
<dbReference type="Pfam" id="PF02518">
    <property type="entry name" value="HATPase_c"/>
    <property type="match status" value="1"/>
</dbReference>
<evidence type="ECO:0000256" key="4">
    <source>
        <dbReference type="ARBA" id="ARBA00022475"/>
    </source>
</evidence>
<sequence>MKNRSLVTQFRLAFAWIVIASITATAITYALAAVLYVKAQYKSIYPANYYERQIPDIDAYIRDKNTALLLQSGEEALQRTINGNGIYYQVMDNEGNLLYGTSHEKIFNDKSELYSRLNTTIKKQNYYIHTVPIIDDNGKVLGAVALLYQLKISYVGVRGWWVIAVLIVALISPFLYIIGFTMLFSRIFVNNINRPLQLLMDASRKIKEKDLDFEIDYHSDNELGKLCVAFSEMKDELKKSLSAQWKMEQERVEMVEALAHDLKAPLSIIRGYSEALIDTNIDSGEKLSKYLKIIKGNAEKCSNLVQQMQYTMDLERADVQLQIVPVKLSEFLEQKVHQYELQAKQKGITITLNVQGETKTSIFIDKDKLERILDNIVSNSLQYTPAGGRIDISVKAEKENIFYKICDSGSGFSKKDLEKAFDKFYRGDEARRSKDGHSGLGLFIVKQLLEQLGGSIKLSNTESGGACVTFQHKVFSNNF</sequence>
<keyword evidence="7 14" id="KW-0812">Transmembrane</keyword>
<dbReference type="GO" id="GO:0005524">
    <property type="term" value="F:ATP binding"/>
    <property type="evidence" value="ECO:0007669"/>
    <property type="project" value="UniProtKB-KW"/>
</dbReference>
<evidence type="ECO:0000256" key="14">
    <source>
        <dbReference type="SAM" id="Phobius"/>
    </source>
</evidence>
<dbReference type="GO" id="GO:0000155">
    <property type="term" value="F:phosphorelay sensor kinase activity"/>
    <property type="evidence" value="ECO:0007669"/>
    <property type="project" value="InterPro"/>
</dbReference>
<dbReference type="PRINTS" id="PR00344">
    <property type="entry name" value="BCTRLSENSOR"/>
</dbReference>
<dbReference type="InterPro" id="IPR003594">
    <property type="entry name" value="HATPase_dom"/>
</dbReference>
<dbReference type="Gene3D" id="1.10.287.130">
    <property type="match status" value="1"/>
</dbReference>
<dbReference type="InterPro" id="IPR036097">
    <property type="entry name" value="HisK_dim/P_sf"/>
</dbReference>
<evidence type="ECO:0000256" key="5">
    <source>
        <dbReference type="ARBA" id="ARBA00022553"/>
    </source>
</evidence>
<dbReference type="SUPFAM" id="SSF55874">
    <property type="entry name" value="ATPase domain of HSP90 chaperone/DNA topoisomerase II/histidine kinase"/>
    <property type="match status" value="1"/>
</dbReference>
<dbReference type="InterPro" id="IPR003660">
    <property type="entry name" value="HAMP_dom"/>
</dbReference>
<dbReference type="AlphaFoldDB" id="A0A078KNC0"/>
<keyword evidence="4" id="KW-1003">Cell membrane</keyword>
<keyword evidence="10" id="KW-0067">ATP-binding</keyword>
<dbReference type="OrthoDB" id="84942at2"/>
<evidence type="ECO:0000256" key="8">
    <source>
        <dbReference type="ARBA" id="ARBA00022741"/>
    </source>
</evidence>
<dbReference type="FunFam" id="3.30.565.10:FF:000006">
    <property type="entry name" value="Sensor histidine kinase WalK"/>
    <property type="match status" value="1"/>
</dbReference>
<feature type="domain" description="HAMP" evidence="16">
    <location>
        <begin position="190"/>
        <end position="242"/>
    </location>
</feature>
<evidence type="ECO:0000259" key="15">
    <source>
        <dbReference type="PROSITE" id="PS50109"/>
    </source>
</evidence>
<dbReference type="PANTHER" id="PTHR45528">
    <property type="entry name" value="SENSOR HISTIDINE KINASE CPXA"/>
    <property type="match status" value="1"/>
</dbReference>
<feature type="transmembrane region" description="Helical" evidence="14">
    <location>
        <begin position="12"/>
        <end position="37"/>
    </location>
</feature>
<evidence type="ECO:0000256" key="2">
    <source>
        <dbReference type="ARBA" id="ARBA00004651"/>
    </source>
</evidence>
<dbReference type="Pfam" id="PF00672">
    <property type="entry name" value="HAMP"/>
    <property type="match status" value="1"/>
</dbReference>
<evidence type="ECO:0000256" key="1">
    <source>
        <dbReference type="ARBA" id="ARBA00000085"/>
    </source>
</evidence>
<keyword evidence="5" id="KW-0597">Phosphoprotein</keyword>
<dbReference type="SMART" id="SM00304">
    <property type="entry name" value="HAMP"/>
    <property type="match status" value="1"/>
</dbReference>
<protein>
    <recommendedName>
        <fullName evidence="3">histidine kinase</fullName>
        <ecNumber evidence="3">2.7.13.3</ecNumber>
    </recommendedName>
</protein>
<dbReference type="PROSITE" id="PS50885">
    <property type="entry name" value="HAMP"/>
    <property type="match status" value="1"/>
</dbReference>
<dbReference type="GO" id="GO:0005886">
    <property type="term" value="C:plasma membrane"/>
    <property type="evidence" value="ECO:0007669"/>
    <property type="project" value="UniProtKB-SubCell"/>
</dbReference>
<dbReference type="SMART" id="SM00387">
    <property type="entry name" value="HATPase_c"/>
    <property type="match status" value="1"/>
</dbReference>
<dbReference type="SUPFAM" id="SSF158472">
    <property type="entry name" value="HAMP domain-like"/>
    <property type="match status" value="1"/>
</dbReference>
<evidence type="ECO:0000256" key="12">
    <source>
        <dbReference type="ARBA" id="ARBA00023012"/>
    </source>
</evidence>
<proteinExistence type="predicted"/>
<dbReference type="InterPro" id="IPR036890">
    <property type="entry name" value="HATPase_C_sf"/>
</dbReference>
<feature type="transmembrane region" description="Helical" evidence="14">
    <location>
        <begin position="160"/>
        <end position="184"/>
    </location>
</feature>
<evidence type="ECO:0000256" key="7">
    <source>
        <dbReference type="ARBA" id="ARBA00022692"/>
    </source>
</evidence>
<accession>A0A078KNC0</accession>
<dbReference type="Gene3D" id="3.30.565.10">
    <property type="entry name" value="Histidine kinase-like ATPase, C-terminal domain"/>
    <property type="match status" value="1"/>
</dbReference>
<keyword evidence="9 17" id="KW-0418">Kinase</keyword>
<comment type="catalytic activity">
    <reaction evidence="1">
        <text>ATP + protein L-histidine = ADP + protein N-phospho-L-histidine.</text>
        <dbReference type="EC" id="2.7.13.3"/>
    </reaction>
</comment>
<dbReference type="Gene3D" id="6.10.340.10">
    <property type="match status" value="1"/>
</dbReference>
<dbReference type="KEGG" id="ccel:CCDG5_0814"/>
<dbReference type="InterPro" id="IPR003661">
    <property type="entry name" value="HisK_dim/P_dom"/>
</dbReference>
<evidence type="ECO:0000256" key="3">
    <source>
        <dbReference type="ARBA" id="ARBA00012438"/>
    </source>
</evidence>
<keyword evidence="11 14" id="KW-1133">Transmembrane helix</keyword>
<keyword evidence="18" id="KW-1185">Reference proteome</keyword>
<comment type="subcellular location">
    <subcellularLocation>
        <location evidence="2">Cell membrane</location>
        <topology evidence="2">Multi-pass membrane protein</topology>
    </subcellularLocation>
</comment>
<dbReference type="InterPro" id="IPR004358">
    <property type="entry name" value="Sig_transdc_His_kin-like_C"/>
</dbReference>
<dbReference type="PROSITE" id="PS50109">
    <property type="entry name" value="HIS_KIN"/>
    <property type="match status" value="1"/>
</dbReference>
<dbReference type="PANTHER" id="PTHR45528:SF1">
    <property type="entry name" value="SENSOR HISTIDINE KINASE CPXA"/>
    <property type="match status" value="1"/>
</dbReference>
<dbReference type="InterPro" id="IPR005467">
    <property type="entry name" value="His_kinase_dom"/>
</dbReference>
<organism evidence="17 18">
    <name type="scientific">[Clostridium] cellulosi</name>
    <dbReference type="NCBI Taxonomy" id="29343"/>
    <lineage>
        <taxon>Bacteria</taxon>
        <taxon>Bacillati</taxon>
        <taxon>Bacillota</taxon>
        <taxon>Clostridia</taxon>
        <taxon>Eubacteriales</taxon>
        <taxon>Oscillospiraceae</taxon>
        <taxon>Oscillospiraceae incertae sedis</taxon>
    </lineage>
</organism>
<keyword evidence="12" id="KW-0902">Two-component regulatory system</keyword>
<name>A0A078KNC0_9FIRM</name>
<dbReference type="STRING" id="29343.CCDG5_0814"/>
<evidence type="ECO:0000256" key="13">
    <source>
        <dbReference type="ARBA" id="ARBA00023136"/>
    </source>
</evidence>
<evidence type="ECO:0000256" key="9">
    <source>
        <dbReference type="ARBA" id="ARBA00022777"/>
    </source>
</evidence>
<evidence type="ECO:0000256" key="6">
    <source>
        <dbReference type="ARBA" id="ARBA00022679"/>
    </source>
</evidence>
<dbReference type="Pfam" id="PF00512">
    <property type="entry name" value="HisKA"/>
    <property type="match status" value="1"/>
</dbReference>
<evidence type="ECO:0000313" key="17">
    <source>
        <dbReference type="EMBL" id="CDZ23943.1"/>
    </source>
</evidence>
<dbReference type="HOGENOM" id="CLU_000445_89_6_9"/>
<dbReference type="SMART" id="SM00388">
    <property type="entry name" value="HisKA"/>
    <property type="match status" value="1"/>
</dbReference>
<keyword evidence="6" id="KW-0808">Transferase</keyword>
<feature type="domain" description="Histidine kinase" evidence="15">
    <location>
        <begin position="257"/>
        <end position="476"/>
    </location>
</feature>
<dbReference type="Proteomes" id="UP000032431">
    <property type="component" value="Chromosome I"/>
</dbReference>
<dbReference type="EC" id="2.7.13.3" evidence="3"/>
<gene>
    <name evidence="17" type="ORF">CCDG5_0814</name>
</gene>
<dbReference type="CDD" id="cd06225">
    <property type="entry name" value="HAMP"/>
    <property type="match status" value="1"/>
</dbReference>
<evidence type="ECO:0000256" key="10">
    <source>
        <dbReference type="ARBA" id="ARBA00022840"/>
    </source>
</evidence>
<evidence type="ECO:0000256" key="11">
    <source>
        <dbReference type="ARBA" id="ARBA00022989"/>
    </source>
</evidence>
<dbReference type="PATRIC" id="fig|29343.3.peg.860"/>